<dbReference type="AlphaFoldDB" id="A0A7H0VIE5"/>
<evidence type="ECO:0000313" key="1">
    <source>
        <dbReference type="EMBL" id="QNR25493.1"/>
    </source>
</evidence>
<organism evidence="1 2">
    <name type="scientific">Croceimicrobium hydrocarbonivorans</name>
    <dbReference type="NCBI Taxonomy" id="2761580"/>
    <lineage>
        <taxon>Bacteria</taxon>
        <taxon>Pseudomonadati</taxon>
        <taxon>Bacteroidota</taxon>
        <taxon>Flavobacteriia</taxon>
        <taxon>Flavobacteriales</taxon>
        <taxon>Owenweeksiaceae</taxon>
        <taxon>Croceimicrobium</taxon>
    </lineage>
</organism>
<proteinExistence type="predicted"/>
<accession>A0A7H0VIE5</accession>
<dbReference type="EMBL" id="CP060139">
    <property type="protein sequence ID" value="QNR25493.1"/>
    <property type="molecule type" value="Genomic_DNA"/>
</dbReference>
<keyword evidence="2" id="KW-1185">Reference proteome</keyword>
<evidence type="ECO:0000313" key="2">
    <source>
        <dbReference type="Proteomes" id="UP000516305"/>
    </source>
</evidence>
<reference evidence="1 2" key="1">
    <citation type="submission" date="2020-08" db="EMBL/GenBank/DDBJ databases">
        <title>Croceimicrobium hydrocarbonivorans gen. nov., sp. nov., a novel marine bacterium isolated from a bacterial consortium that degrades polyethylene terephthalate.</title>
        <authorList>
            <person name="Liu R."/>
        </authorList>
    </citation>
    <scope>NUCLEOTIDE SEQUENCE [LARGE SCALE GENOMIC DNA]</scope>
    <source>
        <strain evidence="1 2">A20-9</strain>
    </source>
</reference>
<dbReference type="Proteomes" id="UP000516305">
    <property type="component" value="Chromosome"/>
</dbReference>
<name>A0A7H0VIE5_9FLAO</name>
<sequence length="224" mass="25811">MKKYLIFTLFTLICSESNGQNFPNWVKDEVINNFLCYIGTTISQPVQYEKIRVPKMVLPPGYIHTCQIQSLDDSLQVLRDDGIELYGVSDLGFAIKYTKSDSTEKVYPEWLFKGLGESKPLPTALIGFDHRRNTVIYISGPFIKHDVSYLILIGELDPNKIKKWITLKWYFEGVQDLRVTENEEGKMYGYSFTDNSGVSMTGLVYQDSTSNKIVWYRNGEYSVF</sequence>
<protein>
    <submittedName>
        <fullName evidence="1">Uncharacterized protein</fullName>
    </submittedName>
</protein>
<gene>
    <name evidence="1" type="ORF">H4K34_06540</name>
</gene>
<dbReference type="KEGG" id="chyd:H4K34_06540"/>
<dbReference type="RefSeq" id="WP_210760020.1">
    <property type="nucleotide sequence ID" value="NZ_CP060139.1"/>
</dbReference>